<organism evidence="1 2">
    <name type="scientific">Paspalum notatum var. saurae</name>
    <dbReference type="NCBI Taxonomy" id="547442"/>
    <lineage>
        <taxon>Eukaryota</taxon>
        <taxon>Viridiplantae</taxon>
        <taxon>Streptophyta</taxon>
        <taxon>Embryophyta</taxon>
        <taxon>Tracheophyta</taxon>
        <taxon>Spermatophyta</taxon>
        <taxon>Magnoliopsida</taxon>
        <taxon>Liliopsida</taxon>
        <taxon>Poales</taxon>
        <taxon>Poaceae</taxon>
        <taxon>PACMAD clade</taxon>
        <taxon>Panicoideae</taxon>
        <taxon>Andropogonodae</taxon>
        <taxon>Paspaleae</taxon>
        <taxon>Paspalinae</taxon>
        <taxon>Paspalum</taxon>
    </lineage>
</organism>
<reference evidence="1 2" key="1">
    <citation type="submission" date="2024-02" db="EMBL/GenBank/DDBJ databases">
        <title>High-quality chromosome-scale genome assembly of Pensacola bahiagrass (Paspalum notatum Flugge var. saurae).</title>
        <authorList>
            <person name="Vega J.M."/>
            <person name="Podio M."/>
            <person name="Orjuela J."/>
            <person name="Siena L.A."/>
            <person name="Pessino S.C."/>
            <person name="Combes M.C."/>
            <person name="Mariac C."/>
            <person name="Albertini E."/>
            <person name="Pupilli F."/>
            <person name="Ortiz J.P.A."/>
            <person name="Leblanc O."/>
        </authorList>
    </citation>
    <scope>NUCLEOTIDE SEQUENCE [LARGE SCALE GENOMIC DNA]</scope>
    <source>
        <strain evidence="1">R1</strain>
        <tissue evidence="1">Leaf</tissue>
    </source>
</reference>
<dbReference type="Proteomes" id="UP001341281">
    <property type="component" value="Chromosome 04"/>
</dbReference>
<dbReference type="EMBL" id="CP144748">
    <property type="protein sequence ID" value="WVZ70163.1"/>
    <property type="molecule type" value="Genomic_DNA"/>
</dbReference>
<sequence length="67" mass="7766">MALDPTNCRLCVGRSMERKCNNVDLHLCLGEVWVELHSSRLCMDKMQRRRATLLWMSYSVALLIAAR</sequence>
<evidence type="ECO:0000313" key="2">
    <source>
        <dbReference type="Proteomes" id="UP001341281"/>
    </source>
</evidence>
<accession>A0AAQ3TB05</accession>
<gene>
    <name evidence="1" type="ORF">U9M48_018851</name>
</gene>
<keyword evidence="2" id="KW-1185">Reference proteome</keyword>
<name>A0AAQ3TB05_PASNO</name>
<proteinExistence type="predicted"/>
<evidence type="ECO:0000313" key="1">
    <source>
        <dbReference type="EMBL" id="WVZ70163.1"/>
    </source>
</evidence>
<dbReference type="AlphaFoldDB" id="A0AAQ3TB05"/>
<protein>
    <submittedName>
        <fullName evidence="1">Uncharacterized protein</fullName>
    </submittedName>
</protein>